<accession>A0ABP8KE07</accession>
<evidence type="ECO:0000313" key="2">
    <source>
        <dbReference type="Proteomes" id="UP001500635"/>
    </source>
</evidence>
<keyword evidence="2" id="KW-1185">Reference proteome</keyword>
<comment type="caution">
    <text evidence="1">The sequence shown here is derived from an EMBL/GenBank/DDBJ whole genome shotgun (WGS) entry which is preliminary data.</text>
</comment>
<evidence type="ECO:0000313" key="1">
    <source>
        <dbReference type="EMBL" id="GAA4404663.1"/>
    </source>
</evidence>
<gene>
    <name evidence="1" type="ORF">GCM10023147_47340</name>
</gene>
<reference evidence="2" key="1">
    <citation type="journal article" date="2019" name="Int. J. Syst. Evol. Microbiol.">
        <title>The Global Catalogue of Microorganisms (GCM) 10K type strain sequencing project: providing services to taxonomists for standard genome sequencing and annotation.</title>
        <authorList>
            <consortium name="The Broad Institute Genomics Platform"/>
            <consortium name="The Broad Institute Genome Sequencing Center for Infectious Disease"/>
            <person name="Wu L."/>
            <person name="Ma J."/>
        </authorList>
    </citation>
    <scope>NUCLEOTIDE SEQUENCE [LARGE SCALE GENOMIC DNA]</scope>
    <source>
        <strain evidence="2">JCM 17688</strain>
    </source>
</reference>
<proteinExistence type="predicted"/>
<dbReference type="Proteomes" id="UP001500635">
    <property type="component" value="Unassembled WGS sequence"/>
</dbReference>
<dbReference type="EMBL" id="BAABFR010000126">
    <property type="protein sequence ID" value="GAA4404663.1"/>
    <property type="molecule type" value="Genomic_DNA"/>
</dbReference>
<evidence type="ECO:0008006" key="3">
    <source>
        <dbReference type="Google" id="ProtNLM"/>
    </source>
</evidence>
<name>A0ABP8KE07_9ACTN</name>
<organism evidence="1 2">
    <name type="scientific">Tsukamurella soli</name>
    <dbReference type="NCBI Taxonomy" id="644556"/>
    <lineage>
        <taxon>Bacteria</taxon>
        <taxon>Bacillati</taxon>
        <taxon>Actinomycetota</taxon>
        <taxon>Actinomycetes</taxon>
        <taxon>Mycobacteriales</taxon>
        <taxon>Tsukamurellaceae</taxon>
        <taxon>Tsukamurella</taxon>
    </lineage>
</organism>
<sequence>MQTGLGVSDAAAAPDGWVVAAFGRASAADRGVGDRSVSPELLPDGDWSRAVALAGTGRFAGARVLAARLAARTGVWSSAGLCLRASMLRQTSRHRAASAVDGAALAAALAGSATALAWPADPIARAFAVDALVGLAADALGTGRFALARTLLDRAGTVYSRMDAPPGTSPPADLGPAPWWTTDRAALRRAWVTAETAVYTGDTRGSATAADDLAARDPGPARPRYHAKNALIRAAALAASGRPDEAVAAARCGYEVAADHGLRPLEWAGARLVGALVGGPEGRRLGGEADRIASLLAREGAVFGSRGRSHASGLGE</sequence>
<protein>
    <recommendedName>
        <fullName evidence="3">DNA-binding protein</fullName>
    </recommendedName>
</protein>